<keyword evidence="3" id="KW-0274">FAD</keyword>
<evidence type="ECO:0000256" key="4">
    <source>
        <dbReference type="ARBA" id="ARBA00023002"/>
    </source>
</evidence>
<dbReference type="EC" id="1.1.3.-" evidence="7"/>
<dbReference type="PANTHER" id="PTHR43104:SF2">
    <property type="entry name" value="L-2-HYDROXYGLUTARATE DEHYDROGENASE, MITOCHONDRIAL"/>
    <property type="match status" value="1"/>
</dbReference>
<dbReference type="AlphaFoldDB" id="A0A939IQJ7"/>
<evidence type="ECO:0000259" key="6">
    <source>
        <dbReference type="Pfam" id="PF01266"/>
    </source>
</evidence>
<dbReference type="EMBL" id="JAFKCV010000002">
    <property type="protein sequence ID" value="MBN7824521.1"/>
    <property type="molecule type" value="Genomic_DNA"/>
</dbReference>
<dbReference type="Gene3D" id="3.50.50.60">
    <property type="entry name" value="FAD/NAD(P)-binding domain"/>
    <property type="match status" value="1"/>
</dbReference>
<reference evidence="7" key="1">
    <citation type="submission" date="2021-03" db="EMBL/GenBank/DDBJ databases">
        <title>novel species isolated from a fishpond in China.</title>
        <authorList>
            <person name="Lu H."/>
            <person name="Cai Z."/>
        </authorList>
    </citation>
    <scope>NUCLEOTIDE SEQUENCE</scope>
    <source>
        <strain evidence="7">JCM 30855</strain>
    </source>
</reference>
<protein>
    <submittedName>
        <fullName evidence="7">L-2-hydroxyglutarate oxidase</fullName>
        <ecNumber evidence="7">1.1.3.-</ecNumber>
    </submittedName>
</protein>
<keyword evidence="2" id="KW-0285">Flavoprotein</keyword>
<evidence type="ECO:0000313" key="7">
    <source>
        <dbReference type="EMBL" id="MBN7824521.1"/>
    </source>
</evidence>
<gene>
    <name evidence="7" type="primary">lhgO</name>
    <name evidence="7" type="ORF">J0A66_04700</name>
</gene>
<evidence type="ECO:0000256" key="5">
    <source>
        <dbReference type="ARBA" id="ARBA00037941"/>
    </source>
</evidence>
<comment type="similarity">
    <text evidence="5">Belongs to the L2HGDH family.</text>
</comment>
<dbReference type="PANTHER" id="PTHR43104">
    <property type="entry name" value="L-2-HYDROXYGLUTARATE DEHYDROGENASE, MITOCHONDRIAL"/>
    <property type="match status" value="1"/>
</dbReference>
<feature type="domain" description="FAD dependent oxidoreductase" evidence="6">
    <location>
        <begin position="6"/>
        <end position="394"/>
    </location>
</feature>
<dbReference type="RefSeq" id="WP_206572626.1">
    <property type="nucleotide sequence ID" value="NZ_JAFKCV010000002.1"/>
</dbReference>
<keyword evidence="4 7" id="KW-0560">Oxidoreductase</keyword>
<evidence type="ECO:0000256" key="2">
    <source>
        <dbReference type="ARBA" id="ARBA00022630"/>
    </source>
</evidence>
<keyword evidence="8" id="KW-1185">Reference proteome</keyword>
<dbReference type="Gene3D" id="3.30.9.10">
    <property type="entry name" value="D-Amino Acid Oxidase, subunit A, domain 2"/>
    <property type="match status" value="1"/>
</dbReference>
<evidence type="ECO:0000256" key="3">
    <source>
        <dbReference type="ARBA" id="ARBA00022827"/>
    </source>
</evidence>
<sequence length="397" mass="43792">MAANYDLIVIGAGILGAATAWQYLQHYPGQRVLVLEKEPAPAAHQTGRNSGVIHAGVYYPPGSLKARYCRMGLEATVGFCRAQNLPVEQCGKLIVATDDAEAGRLEALLERCRQNGLSPEFLGAAELKKTEPSIRGVGAMLVRETGIADYSAITRRMLELASLAGASICYRAPVTALEEREGGVRVVTGERQYLSERLVNCAGLMADRLIRLQGLSTDFQIVPFRGEYYQLPARYNGLVRHLIYPVPDPALPFLGVHLTRMIDGSVTVGPNAVLAMAREGYGWREFNFKDMAEMMGYPGFWSLGRRYWRTGLKECRDSLFRTGYLKAVQKYCPQIQLQDLLPYRSGVRAQAVSRKGELLHDFKFVQTDRTLHLGNAPSPAATSAIPIAQAVVERLGK</sequence>
<comment type="cofactor">
    <cofactor evidence="1">
        <name>FAD</name>
        <dbReference type="ChEBI" id="CHEBI:57692"/>
    </cofactor>
</comment>
<dbReference type="GO" id="GO:0005737">
    <property type="term" value="C:cytoplasm"/>
    <property type="evidence" value="ECO:0007669"/>
    <property type="project" value="TreeGrafter"/>
</dbReference>
<dbReference type="InterPro" id="IPR036188">
    <property type="entry name" value="FAD/NAD-bd_sf"/>
</dbReference>
<dbReference type="InterPro" id="IPR006076">
    <property type="entry name" value="FAD-dep_OxRdtase"/>
</dbReference>
<proteinExistence type="inferred from homology"/>
<dbReference type="GO" id="GO:0047545">
    <property type="term" value="F:(S)-2-hydroxyglutarate dehydrogenase activity"/>
    <property type="evidence" value="ECO:0007669"/>
    <property type="project" value="TreeGrafter"/>
</dbReference>
<evidence type="ECO:0000256" key="1">
    <source>
        <dbReference type="ARBA" id="ARBA00001974"/>
    </source>
</evidence>
<dbReference type="SUPFAM" id="SSF51905">
    <property type="entry name" value="FAD/NAD(P)-binding domain"/>
    <property type="match status" value="1"/>
</dbReference>
<dbReference type="Proteomes" id="UP000664654">
    <property type="component" value="Unassembled WGS sequence"/>
</dbReference>
<evidence type="ECO:0000313" key="8">
    <source>
        <dbReference type="Proteomes" id="UP000664654"/>
    </source>
</evidence>
<accession>A0A939IQJ7</accession>
<dbReference type="NCBIfam" id="NF008726">
    <property type="entry name" value="PRK11728.1"/>
    <property type="match status" value="1"/>
</dbReference>
<dbReference type="Pfam" id="PF01266">
    <property type="entry name" value="DAO"/>
    <property type="match status" value="1"/>
</dbReference>
<name>A0A939IQJ7_9ALTE</name>
<comment type="caution">
    <text evidence="7">The sequence shown here is derived from an EMBL/GenBank/DDBJ whole genome shotgun (WGS) entry which is preliminary data.</text>
</comment>
<organism evidence="7 8">
    <name type="scientific">Bowmanella dokdonensis</name>
    <dbReference type="NCBI Taxonomy" id="751969"/>
    <lineage>
        <taxon>Bacteria</taxon>
        <taxon>Pseudomonadati</taxon>
        <taxon>Pseudomonadota</taxon>
        <taxon>Gammaproteobacteria</taxon>
        <taxon>Alteromonadales</taxon>
        <taxon>Alteromonadaceae</taxon>
        <taxon>Bowmanella</taxon>
    </lineage>
</organism>